<organism evidence="1 2">
    <name type="scientific">Paramecium tetraurelia</name>
    <dbReference type="NCBI Taxonomy" id="5888"/>
    <lineage>
        <taxon>Eukaryota</taxon>
        <taxon>Sar</taxon>
        <taxon>Alveolata</taxon>
        <taxon>Ciliophora</taxon>
        <taxon>Intramacronucleata</taxon>
        <taxon>Oligohymenophorea</taxon>
        <taxon>Peniculida</taxon>
        <taxon>Parameciidae</taxon>
        <taxon>Paramecium</taxon>
    </lineage>
</organism>
<dbReference type="RefSeq" id="XP_001455139.1">
    <property type="nucleotide sequence ID" value="XM_001455102.1"/>
</dbReference>
<keyword evidence="2" id="KW-1185">Reference proteome</keyword>
<evidence type="ECO:0000313" key="1">
    <source>
        <dbReference type="EMBL" id="CAK87742.1"/>
    </source>
</evidence>
<dbReference type="AlphaFoldDB" id="A0DXH5"/>
<accession>A0DXH5</accession>
<name>A0DXH5_PARTE</name>
<dbReference type="HOGENOM" id="CLU_1126356_0_0_1"/>
<dbReference type="EMBL" id="CT868629">
    <property type="protein sequence ID" value="CAK87742.1"/>
    <property type="molecule type" value="Genomic_DNA"/>
</dbReference>
<proteinExistence type="predicted"/>
<protein>
    <submittedName>
        <fullName evidence="1">Uncharacterized protein</fullName>
    </submittedName>
</protein>
<dbReference type="GeneID" id="5040924"/>
<dbReference type="KEGG" id="ptm:GSPATT00021375001"/>
<dbReference type="Proteomes" id="UP000000600">
    <property type="component" value="Unassembled WGS sequence"/>
</dbReference>
<evidence type="ECO:0000313" key="2">
    <source>
        <dbReference type="Proteomes" id="UP000000600"/>
    </source>
</evidence>
<sequence>MDQQTLTGLLQQLYEKDNQQWRHNSIKEQNEYISNVRGSDNEEQQQFNLENSQNIVEGLNQVGQIQQEALDQREKISLLIIQIRLKRQQAVEELQADDTFRQLEQKCYHQEGIVENFIKEINQIQKNLYFVIELGLITMYYLHILDDVKLISKTFKTIIVLKNQGHPAMQISFICCKQFRSNVNYRSVVEMVQTQTNSLTVRLLSTKHLEFYIKQLGYNILSSLSILHLSIRQYKSNHQISISQMSK</sequence>
<reference evidence="1 2" key="1">
    <citation type="journal article" date="2006" name="Nature">
        <title>Global trends of whole-genome duplications revealed by the ciliate Paramecium tetraurelia.</title>
        <authorList>
            <consortium name="Genoscope"/>
            <person name="Aury J.-M."/>
            <person name="Jaillon O."/>
            <person name="Duret L."/>
            <person name="Noel B."/>
            <person name="Jubin C."/>
            <person name="Porcel B.M."/>
            <person name="Segurens B."/>
            <person name="Daubin V."/>
            <person name="Anthouard V."/>
            <person name="Aiach N."/>
            <person name="Arnaiz O."/>
            <person name="Billaut A."/>
            <person name="Beisson J."/>
            <person name="Blanc I."/>
            <person name="Bouhouche K."/>
            <person name="Camara F."/>
            <person name="Duharcourt S."/>
            <person name="Guigo R."/>
            <person name="Gogendeau D."/>
            <person name="Katinka M."/>
            <person name="Keller A.-M."/>
            <person name="Kissmehl R."/>
            <person name="Klotz C."/>
            <person name="Koll F."/>
            <person name="Le Moue A."/>
            <person name="Lepere C."/>
            <person name="Malinsky S."/>
            <person name="Nowacki M."/>
            <person name="Nowak J.K."/>
            <person name="Plattner H."/>
            <person name="Poulain J."/>
            <person name="Ruiz F."/>
            <person name="Serrano V."/>
            <person name="Zagulski M."/>
            <person name="Dessen P."/>
            <person name="Betermier M."/>
            <person name="Weissenbach J."/>
            <person name="Scarpelli C."/>
            <person name="Schachter V."/>
            <person name="Sperling L."/>
            <person name="Meyer E."/>
            <person name="Cohen J."/>
            <person name="Wincker P."/>
        </authorList>
    </citation>
    <scope>NUCLEOTIDE SEQUENCE [LARGE SCALE GENOMIC DNA]</scope>
    <source>
        <strain evidence="1 2">Stock d4-2</strain>
    </source>
</reference>
<gene>
    <name evidence="1" type="ORF">GSPATT00021375001</name>
</gene>
<dbReference type="InParanoid" id="A0DXH5"/>